<reference evidence="11" key="1">
    <citation type="submission" date="2023-06" db="EMBL/GenBank/DDBJ databases">
        <title>SYSU T00b26.</title>
        <authorList>
            <person name="Gao L."/>
            <person name="Fang B.-Z."/>
            <person name="Li W.-J."/>
        </authorList>
    </citation>
    <scope>NUCLEOTIDE SEQUENCE</scope>
    <source>
        <strain evidence="11">SYSU T00b26</strain>
    </source>
</reference>
<dbReference type="NCBIfam" id="TIGR00710">
    <property type="entry name" value="efflux_Bcr_CflA"/>
    <property type="match status" value="1"/>
</dbReference>
<keyword evidence="6 9" id="KW-1133">Transmembrane helix</keyword>
<dbReference type="CDD" id="cd17320">
    <property type="entry name" value="MFS_MdfA_MDR_like"/>
    <property type="match status" value="1"/>
</dbReference>
<evidence type="ECO:0000313" key="12">
    <source>
        <dbReference type="Proteomes" id="UP001172738"/>
    </source>
</evidence>
<evidence type="ECO:0000256" key="8">
    <source>
        <dbReference type="SAM" id="MobiDB-lite"/>
    </source>
</evidence>
<evidence type="ECO:0000256" key="2">
    <source>
        <dbReference type="ARBA" id="ARBA00006236"/>
    </source>
</evidence>
<dbReference type="PROSITE" id="PS50850">
    <property type="entry name" value="MFS"/>
    <property type="match status" value="1"/>
</dbReference>
<keyword evidence="7 9" id="KW-0472">Membrane</keyword>
<dbReference type="Gene3D" id="1.20.1720.10">
    <property type="entry name" value="Multidrug resistance protein D"/>
    <property type="match status" value="1"/>
</dbReference>
<evidence type="ECO:0000259" key="10">
    <source>
        <dbReference type="PROSITE" id="PS50850"/>
    </source>
</evidence>
<accession>A0ABT8G4I7</accession>
<feature type="domain" description="Major facilitator superfamily (MFS) profile" evidence="10">
    <location>
        <begin position="39"/>
        <end position="422"/>
    </location>
</feature>
<feature type="transmembrane region" description="Helical" evidence="9">
    <location>
        <begin position="279"/>
        <end position="297"/>
    </location>
</feature>
<dbReference type="PANTHER" id="PTHR23502:SF132">
    <property type="entry name" value="POLYAMINE TRANSPORTER 2-RELATED"/>
    <property type="match status" value="1"/>
</dbReference>
<dbReference type="InterPro" id="IPR011701">
    <property type="entry name" value="MFS"/>
</dbReference>
<comment type="subcellular location">
    <subcellularLocation>
        <location evidence="1">Cell membrane</location>
        <topology evidence="1">Multi-pass membrane protein</topology>
    </subcellularLocation>
</comment>
<evidence type="ECO:0000256" key="4">
    <source>
        <dbReference type="ARBA" id="ARBA00022475"/>
    </source>
</evidence>
<dbReference type="SUPFAM" id="SSF103473">
    <property type="entry name" value="MFS general substrate transporter"/>
    <property type="match status" value="1"/>
</dbReference>
<comment type="caution">
    <text evidence="11">The sequence shown here is derived from an EMBL/GenBank/DDBJ whole genome shotgun (WGS) entry which is preliminary data.</text>
</comment>
<dbReference type="Pfam" id="PF07690">
    <property type="entry name" value="MFS_1"/>
    <property type="match status" value="1"/>
</dbReference>
<sequence length="428" mass="44847">MTADLNTRRPAVADAAPASPASVDVHPGDALTKGQRGLLITLLGAAVALGPFTVDMYLPAFPQVAESLGTTEASIQLTLTATMIGFGLGQLIIGPLSDAVGRRWPLLVATSVHVLASVSILFAQNVEAVMIGRVFQGLGAAGAAVVSMAIVRDLFSGQKLIRTLARMAIITGLAPVLAPIVGAQVLQFVEWRGVFAVLAAYGLLVTVVASILLFETMPADRRGRFERRVVLSRYRVLLRDRTFLGIIAIGSMAFSGLFSYLSSSTFVLQDIYGLTTQQFALVFGANAVGLVAFNQTGARLMRRYPPRMVMTLGLSLVALGAVSLLIVGLFDLGLVGVLASLFLCVAPLGFVMPTVQILALADHPREAGTAASLIGAVNFGIAGVVSPVAGMLGISVIAMATVMCVTLAIAHLSLWLVVRPSVSHEVMR</sequence>
<gene>
    <name evidence="11" type="ORF">QQX04_13540</name>
</gene>
<keyword evidence="3" id="KW-0813">Transport</keyword>
<evidence type="ECO:0000256" key="1">
    <source>
        <dbReference type="ARBA" id="ARBA00004651"/>
    </source>
</evidence>
<feature type="transmembrane region" description="Helical" evidence="9">
    <location>
        <begin position="243"/>
        <end position="267"/>
    </location>
</feature>
<dbReference type="Proteomes" id="UP001172738">
    <property type="component" value="Unassembled WGS sequence"/>
</dbReference>
<dbReference type="InterPro" id="IPR004812">
    <property type="entry name" value="Efflux_drug-R_Bcr/CmlA"/>
</dbReference>
<evidence type="ECO:0000313" key="11">
    <source>
        <dbReference type="EMBL" id="MDN4474018.1"/>
    </source>
</evidence>
<dbReference type="RefSeq" id="WP_301130072.1">
    <property type="nucleotide sequence ID" value="NZ_JAUHPV010000010.1"/>
</dbReference>
<proteinExistence type="inferred from homology"/>
<organism evidence="11 12">
    <name type="scientific">Demequina zhanjiangensis</name>
    <dbReference type="NCBI Taxonomy" id="3051659"/>
    <lineage>
        <taxon>Bacteria</taxon>
        <taxon>Bacillati</taxon>
        <taxon>Actinomycetota</taxon>
        <taxon>Actinomycetes</taxon>
        <taxon>Micrococcales</taxon>
        <taxon>Demequinaceae</taxon>
        <taxon>Demequina</taxon>
    </lineage>
</organism>
<feature type="transmembrane region" description="Helical" evidence="9">
    <location>
        <begin position="106"/>
        <end position="124"/>
    </location>
</feature>
<evidence type="ECO:0000256" key="3">
    <source>
        <dbReference type="ARBA" id="ARBA00022448"/>
    </source>
</evidence>
<feature type="transmembrane region" description="Helical" evidence="9">
    <location>
        <begin position="163"/>
        <end position="182"/>
    </location>
</feature>
<feature type="transmembrane region" description="Helical" evidence="9">
    <location>
        <begin position="367"/>
        <end position="385"/>
    </location>
</feature>
<protein>
    <submittedName>
        <fullName evidence="11">Multidrug effflux MFS transporter</fullName>
    </submittedName>
</protein>
<dbReference type="PROSITE" id="PS00216">
    <property type="entry name" value="SUGAR_TRANSPORT_1"/>
    <property type="match status" value="1"/>
</dbReference>
<keyword evidence="4" id="KW-1003">Cell membrane</keyword>
<keyword evidence="12" id="KW-1185">Reference proteome</keyword>
<feature type="transmembrane region" description="Helical" evidence="9">
    <location>
        <begin position="74"/>
        <end position="94"/>
    </location>
</feature>
<name>A0ABT8G4I7_9MICO</name>
<dbReference type="InterPro" id="IPR036259">
    <property type="entry name" value="MFS_trans_sf"/>
</dbReference>
<feature type="region of interest" description="Disordered" evidence="8">
    <location>
        <begin position="1"/>
        <end position="26"/>
    </location>
</feature>
<keyword evidence="5 9" id="KW-0812">Transmembrane</keyword>
<feature type="transmembrane region" description="Helical" evidence="9">
    <location>
        <begin position="194"/>
        <end position="214"/>
    </location>
</feature>
<comment type="similarity">
    <text evidence="2">Belongs to the major facilitator superfamily. Bcr/CmlA family.</text>
</comment>
<feature type="compositionally biased region" description="Low complexity" evidence="8">
    <location>
        <begin position="10"/>
        <end position="25"/>
    </location>
</feature>
<evidence type="ECO:0000256" key="6">
    <source>
        <dbReference type="ARBA" id="ARBA00022989"/>
    </source>
</evidence>
<feature type="transmembrane region" description="Helical" evidence="9">
    <location>
        <begin position="336"/>
        <end position="360"/>
    </location>
</feature>
<evidence type="ECO:0000256" key="5">
    <source>
        <dbReference type="ARBA" id="ARBA00022692"/>
    </source>
</evidence>
<feature type="transmembrane region" description="Helical" evidence="9">
    <location>
        <begin position="391"/>
        <end position="418"/>
    </location>
</feature>
<feature type="transmembrane region" description="Helical" evidence="9">
    <location>
        <begin position="130"/>
        <end position="151"/>
    </location>
</feature>
<dbReference type="InterPro" id="IPR005829">
    <property type="entry name" value="Sugar_transporter_CS"/>
</dbReference>
<feature type="transmembrane region" description="Helical" evidence="9">
    <location>
        <begin position="309"/>
        <end position="330"/>
    </location>
</feature>
<dbReference type="PANTHER" id="PTHR23502">
    <property type="entry name" value="MAJOR FACILITATOR SUPERFAMILY"/>
    <property type="match status" value="1"/>
</dbReference>
<dbReference type="InterPro" id="IPR020846">
    <property type="entry name" value="MFS_dom"/>
</dbReference>
<evidence type="ECO:0000256" key="9">
    <source>
        <dbReference type="SAM" id="Phobius"/>
    </source>
</evidence>
<dbReference type="EMBL" id="JAUHPV010000010">
    <property type="protein sequence ID" value="MDN4474018.1"/>
    <property type="molecule type" value="Genomic_DNA"/>
</dbReference>
<feature type="transmembrane region" description="Helical" evidence="9">
    <location>
        <begin position="37"/>
        <end position="54"/>
    </location>
</feature>
<evidence type="ECO:0000256" key="7">
    <source>
        <dbReference type="ARBA" id="ARBA00023136"/>
    </source>
</evidence>